<feature type="compositionally biased region" description="Low complexity" evidence="1">
    <location>
        <begin position="130"/>
        <end position="140"/>
    </location>
</feature>
<comment type="caution">
    <text evidence="2">The sequence shown here is derived from an EMBL/GenBank/DDBJ whole genome shotgun (WGS) entry which is preliminary data.</text>
</comment>
<evidence type="ECO:0000256" key="1">
    <source>
        <dbReference type="SAM" id="MobiDB-lite"/>
    </source>
</evidence>
<protein>
    <submittedName>
        <fullName evidence="2">Uncharacterized protein</fullName>
    </submittedName>
</protein>
<organism evidence="2 3">
    <name type="scientific">Amycolatopsis heterodermiae</name>
    <dbReference type="NCBI Taxonomy" id="3110235"/>
    <lineage>
        <taxon>Bacteria</taxon>
        <taxon>Bacillati</taxon>
        <taxon>Actinomycetota</taxon>
        <taxon>Actinomycetes</taxon>
        <taxon>Pseudonocardiales</taxon>
        <taxon>Pseudonocardiaceae</taxon>
        <taxon>Amycolatopsis</taxon>
    </lineage>
</organism>
<dbReference type="Proteomes" id="UP001304298">
    <property type="component" value="Unassembled WGS sequence"/>
</dbReference>
<evidence type="ECO:0000313" key="3">
    <source>
        <dbReference type="Proteomes" id="UP001304298"/>
    </source>
</evidence>
<feature type="compositionally biased region" description="Basic and acidic residues" evidence="1">
    <location>
        <begin position="166"/>
        <end position="176"/>
    </location>
</feature>
<dbReference type="RefSeq" id="WP_323332147.1">
    <property type="nucleotide sequence ID" value="NZ_JAYFSI010000009.1"/>
</dbReference>
<name>A0ABU5RDP4_9PSEU</name>
<gene>
    <name evidence="2" type="ORF">VA596_33015</name>
</gene>
<accession>A0ABU5RDP4</accession>
<keyword evidence="3" id="KW-1185">Reference proteome</keyword>
<feature type="region of interest" description="Disordered" evidence="1">
    <location>
        <begin position="113"/>
        <end position="188"/>
    </location>
</feature>
<dbReference type="EMBL" id="JAYFSI010000009">
    <property type="protein sequence ID" value="MEA5364392.1"/>
    <property type="molecule type" value="Genomic_DNA"/>
</dbReference>
<evidence type="ECO:0000313" key="2">
    <source>
        <dbReference type="EMBL" id="MEA5364392.1"/>
    </source>
</evidence>
<proteinExistence type="predicted"/>
<sequence length="188" mass="19526">MDHVREGAGASVPRDRLLEEPDGLVVAVQQRGQAGRPAARTVDAERARAARGERGFAVEPLGQPLRRFEVAELLQQRHQVDADAGRLAEEIGVPQQGAQRVVAGLGLVALAEDEGHSGGAPGSSTQRPQTASASTTVSTSRVLPIPAGPPTSTSAATLDLGALDTKNPRRDTDLRKPQPGSGDAKAGR</sequence>
<reference evidence="2 3" key="1">
    <citation type="submission" date="2023-12" db="EMBL/GenBank/DDBJ databases">
        <title>Amycolatopsis sp. V23-08.</title>
        <authorList>
            <person name="Somphong A."/>
        </authorList>
    </citation>
    <scope>NUCLEOTIDE SEQUENCE [LARGE SCALE GENOMIC DNA]</scope>
    <source>
        <strain evidence="2 3">V23-08</strain>
    </source>
</reference>